<name>A0ABR2W7N1_9FUNG</name>
<evidence type="ECO:0000313" key="2">
    <source>
        <dbReference type="EMBL" id="KAK9722619.1"/>
    </source>
</evidence>
<gene>
    <name evidence="2" type="ORF">K7432_002524</name>
</gene>
<sequence>MKSVLSFALITASTLLTNAGPVDNVFGQLSISCKLSLLSIVTENEPCLPFSQIWSQASSMDWENYDSSKVDQYTSLLDTVCAAPRCEKSVTDALATKVQTECSEDSSQMTVKILEYAFKNYEPLIAIGCAQNSQQQYCLIVEGNELKEHQDVSLQDIPNEKLCTECVQNWVKVYDQYSDSYADFFANVTEVPQVKKKCNF</sequence>
<organism evidence="2 3">
    <name type="scientific">Basidiobolus ranarum</name>
    <dbReference type="NCBI Taxonomy" id="34480"/>
    <lineage>
        <taxon>Eukaryota</taxon>
        <taxon>Fungi</taxon>
        <taxon>Fungi incertae sedis</taxon>
        <taxon>Zoopagomycota</taxon>
        <taxon>Entomophthoromycotina</taxon>
        <taxon>Basidiobolomycetes</taxon>
        <taxon>Basidiobolales</taxon>
        <taxon>Basidiobolaceae</taxon>
        <taxon>Basidiobolus</taxon>
    </lineage>
</organism>
<proteinExistence type="predicted"/>
<accession>A0ABR2W7N1</accession>
<dbReference type="EMBL" id="JASJQH010006944">
    <property type="protein sequence ID" value="KAK9722619.1"/>
    <property type="molecule type" value="Genomic_DNA"/>
</dbReference>
<evidence type="ECO:0000256" key="1">
    <source>
        <dbReference type="SAM" id="SignalP"/>
    </source>
</evidence>
<dbReference type="Proteomes" id="UP001479436">
    <property type="component" value="Unassembled WGS sequence"/>
</dbReference>
<feature type="signal peptide" evidence="1">
    <location>
        <begin position="1"/>
        <end position="19"/>
    </location>
</feature>
<feature type="chain" id="PRO_5045083675" evidence="1">
    <location>
        <begin position="20"/>
        <end position="200"/>
    </location>
</feature>
<keyword evidence="3" id="KW-1185">Reference proteome</keyword>
<keyword evidence="1" id="KW-0732">Signal</keyword>
<protein>
    <submittedName>
        <fullName evidence="2">Uncharacterized protein</fullName>
    </submittedName>
</protein>
<evidence type="ECO:0000313" key="3">
    <source>
        <dbReference type="Proteomes" id="UP001479436"/>
    </source>
</evidence>
<comment type="caution">
    <text evidence="2">The sequence shown here is derived from an EMBL/GenBank/DDBJ whole genome shotgun (WGS) entry which is preliminary data.</text>
</comment>
<reference evidence="2 3" key="1">
    <citation type="submission" date="2023-04" db="EMBL/GenBank/DDBJ databases">
        <title>Genome of Basidiobolus ranarum AG-B5.</title>
        <authorList>
            <person name="Stajich J.E."/>
            <person name="Carter-House D."/>
            <person name="Gryganskyi A."/>
        </authorList>
    </citation>
    <scope>NUCLEOTIDE SEQUENCE [LARGE SCALE GENOMIC DNA]</scope>
    <source>
        <strain evidence="2 3">AG-B5</strain>
    </source>
</reference>